<name>A0A2A6DXK2_9BACL</name>
<comment type="subcellular location">
    <subcellularLocation>
        <location evidence="1">Cytoplasm</location>
    </subcellularLocation>
</comment>
<evidence type="ECO:0000256" key="7">
    <source>
        <dbReference type="ARBA" id="ARBA00023163"/>
    </source>
</evidence>
<evidence type="ECO:0000256" key="2">
    <source>
        <dbReference type="ARBA" id="ARBA00022490"/>
    </source>
</evidence>
<dbReference type="GO" id="GO:0003700">
    <property type="term" value="F:DNA-binding transcription factor activity"/>
    <property type="evidence" value="ECO:0007669"/>
    <property type="project" value="InterPro"/>
</dbReference>
<dbReference type="CDD" id="cd17536">
    <property type="entry name" value="REC_YesN-like"/>
    <property type="match status" value="1"/>
</dbReference>
<dbReference type="SMART" id="SM00448">
    <property type="entry name" value="REC"/>
    <property type="match status" value="1"/>
</dbReference>
<dbReference type="PROSITE" id="PS50110">
    <property type="entry name" value="RESPONSE_REGULATORY"/>
    <property type="match status" value="1"/>
</dbReference>
<evidence type="ECO:0000256" key="4">
    <source>
        <dbReference type="ARBA" id="ARBA00023012"/>
    </source>
</evidence>
<proteinExistence type="predicted"/>
<dbReference type="SMART" id="SM00342">
    <property type="entry name" value="HTH_ARAC"/>
    <property type="match status" value="1"/>
</dbReference>
<evidence type="ECO:0000259" key="9">
    <source>
        <dbReference type="PROSITE" id="PS01124"/>
    </source>
</evidence>
<keyword evidence="3 8" id="KW-0597">Phosphoprotein</keyword>
<evidence type="ECO:0000256" key="1">
    <source>
        <dbReference type="ARBA" id="ARBA00004496"/>
    </source>
</evidence>
<evidence type="ECO:0000256" key="8">
    <source>
        <dbReference type="PROSITE-ProRule" id="PRU00169"/>
    </source>
</evidence>
<comment type="caution">
    <text evidence="11">The sequence shown here is derived from an EMBL/GenBank/DDBJ whole genome shotgun (WGS) entry which is preliminary data.</text>
</comment>
<dbReference type="PROSITE" id="PS01124">
    <property type="entry name" value="HTH_ARAC_FAMILY_2"/>
    <property type="match status" value="1"/>
</dbReference>
<feature type="domain" description="Response regulatory" evidence="10">
    <location>
        <begin position="3"/>
        <end position="121"/>
    </location>
</feature>
<dbReference type="SUPFAM" id="SSF46689">
    <property type="entry name" value="Homeodomain-like"/>
    <property type="match status" value="2"/>
</dbReference>
<dbReference type="PANTHER" id="PTHR42713:SF3">
    <property type="entry name" value="TRANSCRIPTIONAL REGULATORY PROTEIN HPTR"/>
    <property type="match status" value="1"/>
</dbReference>
<dbReference type="Proteomes" id="UP000243688">
    <property type="component" value="Unassembled WGS sequence"/>
</dbReference>
<organism evidence="11 12">
    <name type="scientific">Candidatus Reconcilbacillus cellulovorans</name>
    <dbReference type="NCBI Taxonomy" id="1906605"/>
    <lineage>
        <taxon>Bacteria</taxon>
        <taxon>Bacillati</taxon>
        <taxon>Bacillota</taxon>
        <taxon>Bacilli</taxon>
        <taxon>Bacillales</taxon>
        <taxon>Paenibacillaceae</taxon>
        <taxon>Candidatus Reconcilbacillus</taxon>
    </lineage>
</organism>
<dbReference type="InterPro" id="IPR011006">
    <property type="entry name" value="CheY-like_superfamily"/>
</dbReference>
<feature type="modified residue" description="4-aspartylphosphate" evidence="8">
    <location>
        <position position="55"/>
    </location>
</feature>
<keyword evidence="4" id="KW-0902">Two-component regulatory system</keyword>
<keyword evidence="6" id="KW-0238">DNA-binding</keyword>
<keyword evidence="7" id="KW-0804">Transcription</keyword>
<sequence>MYRAFVVDDEPHMLEGWRTMIDWNACGFELVGTACDGEDALAEIEKHPPDLLVTDIRMPVVDGLELIRAIREKYGADIKCVIVSGYSQFEYARQAIRYGVGHYLLKPLVPEEVHGLLHGLREALDRERIGREVERKIRSDAVSAVVADAAKKGESEAVRTAERLLGADEWTTLRLVVVQALGERPSAGTKTAAGSHFCEKAVEAARSCFPPPVRIVPFFDSPDRMFLLALDAHLPTAEFRDGLAEIYRRLSSSFPNVSVCFSERCRGLAGVHGLYRNLTASAERFRLSGITGLFGPDPGPGPDPLVRYEEVAERVEALLRFVEENDVAGIEGAVDALADMCAGANASVGRFSRFASYVCGELLHRLGEAGIDPNTLPPPLFADLLGLCDRPSWTAEKLKAVCVQVARWLAGRSANDCSDVLVQVVHYVRRHYRRSIRLREVADRFHLDPVLLGQRFKKETGCTFHEYVHRLRIEEAKKLLCRTDMKIDEIAKTLGYHDEEYFAEKFKSLTNLTPSLYRKMDGKG</sequence>
<dbReference type="InterPro" id="IPR018060">
    <property type="entry name" value="HTH_AraC"/>
</dbReference>
<dbReference type="Pfam" id="PF00072">
    <property type="entry name" value="Response_reg"/>
    <property type="match status" value="1"/>
</dbReference>
<evidence type="ECO:0000256" key="3">
    <source>
        <dbReference type="ARBA" id="ARBA00022553"/>
    </source>
</evidence>
<evidence type="ECO:0000259" key="10">
    <source>
        <dbReference type="PROSITE" id="PS50110"/>
    </source>
</evidence>
<keyword evidence="2" id="KW-0963">Cytoplasm</keyword>
<dbReference type="SUPFAM" id="SSF52172">
    <property type="entry name" value="CheY-like"/>
    <property type="match status" value="1"/>
</dbReference>
<evidence type="ECO:0000313" key="12">
    <source>
        <dbReference type="Proteomes" id="UP000243688"/>
    </source>
</evidence>
<dbReference type="InterPro" id="IPR051552">
    <property type="entry name" value="HptR"/>
</dbReference>
<evidence type="ECO:0000313" key="11">
    <source>
        <dbReference type="EMBL" id="PDO09484.1"/>
    </source>
</evidence>
<evidence type="ECO:0000256" key="5">
    <source>
        <dbReference type="ARBA" id="ARBA00023015"/>
    </source>
</evidence>
<dbReference type="GO" id="GO:0043565">
    <property type="term" value="F:sequence-specific DNA binding"/>
    <property type="evidence" value="ECO:0007669"/>
    <property type="project" value="InterPro"/>
</dbReference>
<dbReference type="Gene3D" id="3.40.50.2300">
    <property type="match status" value="1"/>
</dbReference>
<dbReference type="InterPro" id="IPR009057">
    <property type="entry name" value="Homeodomain-like_sf"/>
</dbReference>
<dbReference type="EMBL" id="MOXJ01000037">
    <property type="protein sequence ID" value="PDO09484.1"/>
    <property type="molecule type" value="Genomic_DNA"/>
</dbReference>
<dbReference type="Gene3D" id="1.10.10.60">
    <property type="entry name" value="Homeodomain-like"/>
    <property type="match status" value="2"/>
</dbReference>
<keyword evidence="5" id="KW-0805">Transcription regulation</keyword>
<feature type="domain" description="HTH araC/xylS-type" evidence="9">
    <location>
        <begin position="422"/>
        <end position="520"/>
    </location>
</feature>
<reference evidence="11 12" key="1">
    <citation type="submission" date="2016-12" db="EMBL/GenBank/DDBJ databases">
        <title>Candidatus Reconcilibacillus cellulovorans genome.</title>
        <authorList>
            <person name="Kolinko S."/>
            <person name="Wu Y.-W."/>
            <person name="Tachea F."/>
            <person name="Denzel E."/>
            <person name="Hiras J."/>
            <person name="Baecker N."/>
            <person name="Chan L.J."/>
            <person name="Eichorst S.A."/>
            <person name="Frey D."/>
            <person name="Adams P.D."/>
            <person name="Pray T."/>
            <person name="Tanjore D."/>
            <person name="Petzold C.J."/>
            <person name="Gladden J.M."/>
            <person name="Simmons B.A."/>
            <person name="Singer S.W."/>
        </authorList>
    </citation>
    <scope>NUCLEOTIDE SEQUENCE [LARGE SCALE GENOMIC DNA]</scope>
    <source>
        <strain evidence="11">JTherm</strain>
    </source>
</reference>
<dbReference type="InterPro" id="IPR001789">
    <property type="entry name" value="Sig_transdc_resp-reg_receiver"/>
</dbReference>
<dbReference type="PANTHER" id="PTHR42713">
    <property type="entry name" value="HISTIDINE KINASE-RELATED"/>
    <property type="match status" value="1"/>
</dbReference>
<dbReference type="GO" id="GO:0000160">
    <property type="term" value="P:phosphorelay signal transduction system"/>
    <property type="evidence" value="ECO:0007669"/>
    <property type="project" value="UniProtKB-KW"/>
</dbReference>
<gene>
    <name evidence="11" type="ORF">BLM47_12245</name>
</gene>
<evidence type="ECO:0008006" key="13">
    <source>
        <dbReference type="Google" id="ProtNLM"/>
    </source>
</evidence>
<accession>A0A2A6DXK2</accession>
<evidence type="ECO:0000256" key="6">
    <source>
        <dbReference type="ARBA" id="ARBA00023125"/>
    </source>
</evidence>
<protein>
    <recommendedName>
        <fullName evidence="13">DNA-binding response regulator</fullName>
    </recommendedName>
</protein>
<dbReference type="AlphaFoldDB" id="A0A2A6DXK2"/>
<dbReference type="GO" id="GO:0005737">
    <property type="term" value="C:cytoplasm"/>
    <property type="evidence" value="ECO:0007669"/>
    <property type="project" value="UniProtKB-SubCell"/>
</dbReference>
<dbReference type="Pfam" id="PF12833">
    <property type="entry name" value="HTH_18"/>
    <property type="match status" value="1"/>
</dbReference>